<dbReference type="AlphaFoldDB" id="A0A7R9GK83"/>
<sequence length="127" mass="13949">SRSIQALLQFLMELARERVPGKNWKLVVETADDINVLADSVVQAMYPPLEPRVLDVRSTELVMAARHLSRLVIAASGSSASFSPSFMSEFLRPRHRKVARLVDKAEGSLQILKTAVFKGSGLGESSL</sequence>
<name>A0A7R9GK83_9CRUS</name>
<dbReference type="EMBL" id="OA897574">
    <property type="protein sequence ID" value="CAD7285483.1"/>
    <property type="molecule type" value="Genomic_DNA"/>
</dbReference>
<protein>
    <submittedName>
        <fullName evidence="1">Uncharacterized protein</fullName>
    </submittedName>
</protein>
<organism evidence="1">
    <name type="scientific">Notodromas monacha</name>
    <dbReference type="NCBI Taxonomy" id="399045"/>
    <lineage>
        <taxon>Eukaryota</taxon>
        <taxon>Metazoa</taxon>
        <taxon>Ecdysozoa</taxon>
        <taxon>Arthropoda</taxon>
        <taxon>Crustacea</taxon>
        <taxon>Oligostraca</taxon>
        <taxon>Ostracoda</taxon>
        <taxon>Podocopa</taxon>
        <taxon>Podocopida</taxon>
        <taxon>Cypridocopina</taxon>
        <taxon>Cypridoidea</taxon>
        <taxon>Cyprididae</taxon>
        <taxon>Notodromas</taxon>
    </lineage>
</organism>
<evidence type="ECO:0000313" key="1">
    <source>
        <dbReference type="EMBL" id="CAD7285483.1"/>
    </source>
</evidence>
<gene>
    <name evidence="1" type="ORF">NMOB1V02_LOCUS13085</name>
</gene>
<proteinExistence type="predicted"/>
<dbReference type="Gene3D" id="1.20.1410.10">
    <property type="entry name" value="I/LWEQ domain"/>
    <property type="match status" value="1"/>
</dbReference>
<dbReference type="OrthoDB" id="5978425at2759"/>
<evidence type="ECO:0000313" key="2">
    <source>
        <dbReference type="Proteomes" id="UP000678499"/>
    </source>
</evidence>
<keyword evidence="2" id="KW-1185">Reference proteome</keyword>
<reference evidence="1" key="1">
    <citation type="submission" date="2020-11" db="EMBL/GenBank/DDBJ databases">
        <authorList>
            <person name="Tran Van P."/>
        </authorList>
    </citation>
    <scope>NUCLEOTIDE SEQUENCE</scope>
</reference>
<accession>A0A7R9GK83</accession>
<dbReference type="Proteomes" id="UP000678499">
    <property type="component" value="Unassembled WGS sequence"/>
</dbReference>
<feature type="non-terminal residue" evidence="1">
    <location>
        <position position="1"/>
    </location>
</feature>
<dbReference type="EMBL" id="CAJPEX010015537">
    <property type="protein sequence ID" value="CAG0925635.1"/>
    <property type="molecule type" value="Genomic_DNA"/>
</dbReference>